<dbReference type="RefSeq" id="XP_004182875.1">
    <property type="nucleotide sequence ID" value="XM_004182827.1"/>
</dbReference>
<evidence type="ECO:0000313" key="1">
    <source>
        <dbReference type="EMBL" id="ELP83529.1"/>
    </source>
</evidence>
<dbReference type="KEGG" id="eiv:EIN_378340"/>
<gene>
    <name evidence="1" type="ORF">EIN_378340</name>
</gene>
<dbReference type="AlphaFoldDB" id="A0A0A1TUB0"/>
<evidence type="ECO:0000313" key="2">
    <source>
        <dbReference type="Proteomes" id="UP000014680"/>
    </source>
</evidence>
<name>A0A0A1TUB0_ENTIV</name>
<sequence length="178" mass="20240">MKLQQQDYGTFERSYVSQFLCGLTCCEDMKVLYNSRVDGFDRITFYNLVGGQKNVIVLVKVMNQYFGVYHDDVVAIQNSMKRTLSKTPFMQLFCFNLDELVPLVFKRKSGLKSLELGGRDTPFIVRCPSAFTVTEDGFCSFDSHVRDAYIVSNHFNHIFNGIGVGKRKVDALIALSCL</sequence>
<dbReference type="Proteomes" id="UP000014680">
    <property type="component" value="Unassembled WGS sequence"/>
</dbReference>
<accession>A0A0A1TUB0</accession>
<protein>
    <recommendedName>
        <fullName evidence="3">TLDc domain-containing protein</fullName>
    </recommendedName>
</protein>
<evidence type="ECO:0008006" key="3">
    <source>
        <dbReference type="Google" id="ProtNLM"/>
    </source>
</evidence>
<keyword evidence="2" id="KW-1185">Reference proteome</keyword>
<reference evidence="1 2" key="1">
    <citation type="submission" date="2012-10" db="EMBL/GenBank/DDBJ databases">
        <authorList>
            <person name="Zafar N."/>
            <person name="Inman J."/>
            <person name="Hall N."/>
            <person name="Lorenzi H."/>
            <person name="Caler E."/>
        </authorList>
    </citation>
    <scope>NUCLEOTIDE SEQUENCE [LARGE SCALE GENOMIC DNA]</scope>
    <source>
        <strain evidence="1 2">IP1</strain>
    </source>
</reference>
<dbReference type="GeneID" id="14882383"/>
<organism evidence="1 2">
    <name type="scientific">Entamoeba invadens IP1</name>
    <dbReference type="NCBI Taxonomy" id="370355"/>
    <lineage>
        <taxon>Eukaryota</taxon>
        <taxon>Amoebozoa</taxon>
        <taxon>Evosea</taxon>
        <taxon>Archamoebae</taxon>
        <taxon>Mastigamoebida</taxon>
        <taxon>Entamoebidae</taxon>
        <taxon>Entamoeba</taxon>
    </lineage>
</organism>
<dbReference type="VEuPathDB" id="AmoebaDB:EIN_378340"/>
<dbReference type="EMBL" id="KB207268">
    <property type="protein sequence ID" value="ELP83529.1"/>
    <property type="molecule type" value="Genomic_DNA"/>
</dbReference>
<proteinExistence type="predicted"/>